<dbReference type="CDD" id="cd07817">
    <property type="entry name" value="SRPBCC_8"/>
    <property type="match status" value="1"/>
</dbReference>
<dbReference type="InterPro" id="IPR047137">
    <property type="entry name" value="ORF3"/>
</dbReference>
<dbReference type="InterPro" id="IPR005031">
    <property type="entry name" value="COQ10_START"/>
</dbReference>
<protein>
    <submittedName>
        <fullName evidence="2">SRPBCC family protein</fullName>
    </submittedName>
</protein>
<dbReference type="Gene3D" id="3.30.530.20">
    <property type="match status" value="1"/>
</dbReference>
<accession>A0ABW9FPS8</accession>
<name>A0ABW9FPS8_9NOCA</name>
<organism evidence="2 3">
    <name type="scientific">Prescottella soli</name>
    <dbReference type="NCBI Taxonomy" id="1543852"/>
    <lineage>
        <taxon>Bacteria</taxon>
        <taxon>Bacillati</taxon>
        <taxon>Actinomycetota</taxon>
        <taxon>Actinomycetes</taxon>
        <taxon>Mycobacteriales</taxon>
        <taxon>Nocardiaceae</taxon>
        <taxon>Prescottella</taxon>
    </lineage>
</organism>
<evidence type="ECO:0000313" key="3">
    <source>
        <dbReference type="Proteomes" id="UP001629744"/>
    </source>
</evidence>
<comment type="caution">
    <text evidence="2">The sequence shown here is derived from an EMBL/GenBank/DDBJ whole genome shotgun (WGS) entry which is preliminary data.</text>
</comment>
<dbReference type="EMBL" id="JBDLNU010000001">
    <property type="protein sequence ID" value="MFM1727203.1"/>
    <property type="molecule type" value="Genomic_DNA"/>
</dbReference>
<dbReference type="SUPFAM" id="SSF55961">
    <property type="entry name" value="Bet v1-like"/>
    <property type="match status" value="1"/>
</dbReference>
<evidence type="ECO:0000259" key="1">
    <source>
        <dbReference type="Pfam" id="PF03364"/>
    </source>
</evidence>
<keyword evidence="3" id="KW-1185">Reference proteome</keyword>
<sequence length="142" mass="16303">MSSITEVVDVNVPVYIAYGRWAQFETYPQFLSGVREVRRLDDSHLHFVVHLAGVTREFDANIIDLHPYQRLGWHSDSGPENAGVITFRPIDNTHTRVTAHIDIDPTGFVENLADKLGYLNHLVHSNMAQFKQFIEESTQTRR</sequence>
<proteinExistence type="predicted"/>
<gene>
    <name evidence="2" type="ORF">ABEU19_000657</name>
</gene>
<dbReference type="Proteomes" id="UP001629744">
    <property type="component" value="Unassembled WGS sequence"/>
</dbReference>
<dbReference type="Pfam" id="PF03364">
    <property type="entry name" value="Polyketide_cyc"/>
    <property type="match status" value="1"/>
</dbReference>
<reference evidence="2 3" key="1">
    <citation type="submission" date="2023-11" db="EMBL/GenBank/DDBJ databases">
        <authorList>
            <person name="Val-Calvo J."/>
            <person name="Scortti M."/>
            <person name="Vazquez-Boland J."/>
        </authorList>
    </citation>
    <scope>NUCLEOTIDE SEQUENCE [LARGE SCALE GENOMIC DNA]</scope>
    <source>
        <strain evidence="2 3">DSM 46662</strain>
    </source>
</reference>
<evidence type="ECO:0000313" key="2">
    <source>
        <dbReference type="EMBL" id="MFM1727203.1"/>
    </source>
</evidence>
<dbReference type="PANTHER" id="PTHR33824">
    <property type="entry name" value="POLYKETIDE CYCLASE/DEHYDRASE AND LIPID TRANSPORT SUPERFAMILY PROTEIN"/>
    <property type="match status" value="1"/>
</dbReference>
<dbReference type="RefSeq" id="WP_348608414.1">
    <property type="nucleotide sequence ID" value="NZ_CP157276.1"/>
</dbReference>
<dbReference type="PANTHER" id="PTHR33824:SF7">
    <property type="entry name" value="POLYKETIDE CYCLASE_DEHYDRASE AND LIPID TRANSPORT SUPERFAMILY PROTEIN"/>
    <property type="match status" value="1"/>
</dbReference>
<feature type="domain" description="Coenzyme Q-binding protein COQ10 START" evidence="1">
    <location>
        <begin position="10"/>
        <end position="128"/>
    </location>
</feature>
<dbReference type="InterPro" id="IPR023393">
    <property type="entry name" value="START-like_dom_sf"/>
</dbReference>